<reference evidence="2 3" key="1">
    <citation type="submission" date="2016-06" db="EMBL/GenBank/DDBJ databases">
        <title>Genome sequencing of Cryobacterium arcticum PAMC 27867.</title>
        <authorList>
            <person name="Lee J."/>
            <person name="Kim O.-S."/>
        </authorList>
    </citation>
    <scope>NUCLEOTIDE SEQUENCE [LARGE SCALE GENOMIC DNA]</scope>
    <source>
        <strain evidence="2 3">PAMC 27867</strain>
    </source>
</reference>
<evidence type="ECO:0000256" key="1">
    <source>
        <dbReference type="SAM" id="Phobius"/>
    </source>
</evidence>
<sequence length="102" mass="10594">MTDPRAKMEGNNLLALGAPQSDWTKAPGRVPGFWVALLGLVVSLVFPLPALLVGAVGLLFTLQAYRVIPAGARGRRLTLAALALAGATLVVVVLQIVLALVL</sequence>
<evidence type="ECO:0000313" key="3">
    <source>
        <dbReference type="Proteomes" id="UP000092582"/>
    </source>
</evidence>
<feature type="transmembrane region" description="Helical" evidence="1">
    <location>
        <begin position="77"/>
        <end position="101"/>
    </location>
</feature>
<proteinExistence type="predicted"/>
<keyword evidence="1" id="KW-0472">Membrane</keyword>
<dbReference type="Proteomes" id="UP000092582">
    <property type="component" value="Chromosome 1"/>
</dbReference>
<keyword evidence="3" id="KW-1185">Reference proteome</keyword>
<accession>A0A1B1BH70</accession>
<dbReference type="AlphaFoldDB" id="A0A1B1BH70"/>
<dbReference type="OrthoDB" id="5125847at2"/>
<feature type="transmembrane region" description="Helical" evidence="1">
    <location>
        <begin position="32"/>
        <end position="65"/>
    </location>
</feature>
<name>A0A1B1BH70_9MICO</name>
<evidence type="ECO:0000313" key="2">
    <source>
        <dbReference type="EMBL" id="ANP71951.1"/>
    </source>
</evidence>
<keyword evidence="1" id="KW-0812">Transmembrane</keyword>
<organism evidence="2 3">
    <name type="scientific">Cryobacterium arcticum</name>
    <dbReference type="NCBI Taxonomy" id="670052"/>
    <lineage>
        <taxon>Bacteria</taxon>
        <taxon>Bacillati</taxon>
        <taxon>Actinomycetota</taxon>
        <taxon>Actinomycetes</taxon>
        <taxon>Micrococcales</taxon>
        <taxon>Microbacteriaceae</taxon>
        <taxon>Cryobacterium</taxon>
    </lineage>
</organism>
<keyword evidence="1" id="KW-1133">Transmembrane helix</keyword>
<dbReference type="STRING" id="670052.PA27867_0984"/>
<dbReference type="RefSeq" id="WP_157109126.1">
    <property type="nucleotide sequence ID" value="NZ_CP016282.1"/>
</dbReference>
<protein>
    <recommendedName>
        <fullName evidence="4">DUF4190 domain-containing protein</fullName>
    </recommendedName>
</protein>
<dbReference type="KEGG" id="cart:PA27867_0984"/>
<dbReference type="EMBL" id="CP016282">
    <property type="protein sequence ID" value="ANP71951.1"/>
    <property type="molecule type" value="Genomic_DNA"/>
</dbReference>
<evidence type="ECO:0008006" key="4">
    <source>
        <dbReference type="Google" id="ProtNLM"/>
    </source>
</evidence>
<gene>
    <name evidence="2" type="ORF">PA27867_0984</name>
</gene>